<feature type="transmembrane region" description="Helical" evidence="7">
    <location>
        <begin position="176"/>
        <end position="194"/>
    </location>
</feature>
<feature type="transmembrane region" description="Helical" evidence="7">
    <location>
        <begin position="394"/>
        <end position="414"/>
    </location>
</feature>
<keyword evidence="4 7" id="KW-0812">Transmembrane</keyword>
<dbReference type="Proteomes" id="UP001597018">
    <property type="component" value="Unassembled WGS sequence"/>
</dbReference>
<dbReference type="InterPro" id="IPR044049">
    <property type="entry name" value="EccD_transm"/>
</dbReference>
<dbReference type="InterPro" id="IPR024962">
    <property type="entry name" value="YukD-like"/>
</dbReference>
<feature type="transmembrane region" description="Helical" evidence="7">
    <location>
        <begin position="229"/>
        <end position="247"/>
    </location>
</feature>
<comment type="subcellular location">
    <subcellularLocation>
        <location evidence="1">Cell membrane</location>
        <topology evidence="1">Multi-pass membrane protein</topology>
    </subcellularLocation>
</comment>
<keyword evidence="5 7" id="KW-1133">Transmembrane helix</keyword>
<feature type="transmembrane region" description="Helical" evidence="7">
    <location>
        <begin position="426"/>
        <end position="452"/>
    </location>
</feature>
<protein>
    <submittedName>
        <fullName evidence="9">Type VII secretion integral membrane protein EccD</fullName>
    </submittedName>
</protein>
<keyword evidence="10" id="KW-1185">Reference proteome</keyword>
<evidence type="ECO:0000313" key="10">
    <source>
        <dbReference type="Proteomes" id="UP001597018"/>
    </source>
</evidence>
<accession>A0ABW3FIK6</accession>
<comment type="similarity">
    <text evidence="2">Belongs to the EccD/Snm4 family.</text>
</comment>
<dbReference type="PIRSF" id="PIRSF017804">
    <property type="entry name" value="Secretion_EccD1"/>
    <property type="match status" value="1"/>
</dbReference>
<evidence type="ECO:0000259" key="8">
    <source>
        <dbReference type="Pfam" id="PF19053"/>
    </source>
</evidence>
<evidence type="ECO:0000256" key="7">
    <source>
        <dbReference type="SAM" id="Phobius"/>
    </source>
</evidence>
<feature type="domain" description="EccD-like transmembrane" evidence="8">
    <location>
        <begin position="120"/>
        <end position="454"/>
    </location>
</feature>
<evidence type="ECO:0000256" key="1">
    <source>
        <dbReference type="ARBA" id="ARBA00004651"/>
    </source>
</evidence>
<feature type="transmembrane region" description="Helical" evidence="7">
    <location>
        <begin position="315"/>
        <end position="334"/>
    </location>
</feature>
<dbReference type="Pfam" id="PF08817">
    <property type="entry name" value="YukD"/>
    <property type="match status" value="1"/>
</dbReference>
<feature type="transmembrane region" description="Helical" evidence="7">
    <location>
        <begin position="123"/>
        <end position="141"/>
    </location>
</feature>
<keyword evidence="6 7" id="KW-0472">Membrane</keyword>
<dbReference type="Pfam" id="PF19053">
    <property type="entry name" value="EccD"/>
    <property type="match status" value="1"/>
</dbReference>
<proteinExistence type="inferred from homology"/>
<dbReference type="EMBL" id="JBHTIW010000001">
    <property type="protein sequence ID" value="MFD0918321.1"/>
    <property type="molecule type" value="Genomic_DNA"/>
</dbReference>
<feature type="transmembrane region" description="Helical" evidence="7">
    <location>
        <begin position="253"/>
        <end position="273"/>
    </location>
</feature>
<evidence type="ECO:0000256" key="6">
    <source>
        <dbReference type="ARBA" id="ARBA00023136"/>
    </source>
</evidence>
<dbReference type="Gene3D" id="3.10.20.90">
    <property type="entry name" value="Phosphatidylinositol 3-kinase Catalytic Subunit, Chain A, domain 1"/>
    <property type="match status" value="1"/>
</dbReference>
<feature type="transmembrane region" description="Helical" evidence="7">
    <location>
        <begin position="200"/>
        <end position="222"/>
    </location>
</feature>
<evidence type="ECO:0000313" key="9">
    <source>
        <dbReference type="EMBL" id="MFD0918321.1"/>
    </source>
</evidence>
<dbReference type="NCBIfam" id="TIGR03920">
    <property type="entry name" value="T7SS_EccD"/>
    <property type="match status" value="1"/>
</dbReference>
<organism evidence="9 10">
    <name type="scientific">Saccharopolyspora rosea</name>
    <dbReference type="NCBI Taxonomy" id="524884"/>
    <lineage>
        <taxon>Bacteria</taxon>
        <taxon>Bacillati</taxon>
        <taxon>Actinomycetota</taxon>
        <taxon>Actinomycetes</taxon>
        <taxon>Pseudonocardiales</taxon>
        <taxon>Pseudonocardiaceae</taxon>
        <taxon>Saccharopolyspora</taxon>
    </lineage>
</organism>
<feature type="transmembrane region" description="Helical" evidence="7">
    <location>
        <begin position="369"/>
        <end position="388"/>
    </location>
</feature>
<keyword evidence="3" id="KW-1003">Cell membrane</keyword>
<evidence type="ECO:0000256" key="2">
    <source>
        <dbReference type="ARBA" id="ARBA00006162"/>
    </source>
</evidence>
<comment type="caution">
    <text evidence="9">The sequence shown here is derived from an EMBL/GenBank/DDBJ whole genome shotgun (WGS) entry which is preliminary data.</text>
</comment>
<evidence type="ECO:0000256" key="4">
    <source>
        <dbReference type="ARBA" id="ARBA00022692"/>
    </source>
</evidence>
<feature type="transmembrane region" description="Helical" evidence="7">
    <location>
        <begin position="147"/>
        <end position="164"/>
    </location>
</feature>
<reference evidence="10" key="1">
    <citation type="journal article" date="2019" name="Int. J. Syst. Evol. Microbiol.">
        <title>The Global Catalogue of Microorganisms (GCM) 10K type strain sequencing project: providing services to taxonomists for standard genome sequencing and annotation.</title>
        <authorList>
            <consortium name="The Broad Institute Genomics Platform"/>
            <consortium name="The Broad Institute Genome Sequencing Center for Infectious Disease"/>
            <person name="Wu L."/>
            <person name="Ma J."/>
        </authorList>
    </citation>
    <scope>NUCLEOTIDE SEQUENCE [LARGE SCALE GENOMIC DNA]</scope>
    <source>
        <strain evidence="10">CCUG 56401</strain>
    </source>
</reference>
<name>A0ABW3FIK6_9PSEU</name>
<gene>
    <name evidence="9" type="primary">eccD</name>
    <name evidence="9" type="ORF">ACFQ16_01050</name>
</gene>
<dbReference type="RefSeq" id="WP_263250054.1">
    <property type="nucleotide sequence ID" value="NZ_BAABLT010000034.1"/>
</dbReference>
<evidence type="ECO:0000256" key="3">
    <source>
        <dbReference type="ARBA" id="ARBA00022475"/>
    </source>
</evidence>
<dbReference type="InterPro" id="IPR006707">
    <property type="entry name" value="T7SS_EccD"/>
</dbReference>
<sequence>MSTSTVAGLCRLSIRAPDRGFDLAVPTDVPLIDLMPTIVGYAGPDLDETGLDKGGWVLQEIGGAPLDEEATPEALGLRDGQVLHLRARQDTLPEVHFDDLVDGVSRGMEERPGRWGPRSTKRLLHGGALATAGLVGLALLLPGDTAVRAVAAAVLGLLLLAAGASSSRAVGDATSATALGLAGVPFFALAGFLLPGPHAGAMAALLAASATAAGGAVLALAATGTSPHAFLGALVVSVFGLVTAGIMTLTGTLAQAVAASAVVAVLLGVFIPSMSFRLSGMRMPPLPTNAEQLQEGIEAHSSEQVLERSRIADRYMTALYLAVGVTCAAGIGGLLTEPDWATYAMAGVLSALLLLHGREVGGVWHRLSVVLPGAVGLVLLVLVLAARQDLLGRLLLITGVALVGVVLVVTGWTVPGRRLVPYWGRIADILHVLLAVALIPLMLQVIGVFAAIRAIAG</sequence>
<evidence type="ECO:0000256" key="5">
    <source>
        <dbReference type="ARBA" id="ARBA00022989"/>
    </source>
</evidence>